<dbReference type="PANTHER" id="PTHR47447">
    <property type="entry name" value="OS03G0856100 PROTEIN"/>
    <property type="match status" value="1"/>
</dbReference>
<dbReference type="Pfam" id="PF01535">
    <property type="entry name" value="PPR"/>
    <property type="match status" value="2"/>
</dbReference>
<dbReference type="Proteomes" id="UP001178507">
    <property type="component" value="Unassembled WGS sequence"/>
</dbReference>
<evidence type="ECO:0000313" key="4">
    <source>
        <dbReference type="Proteomes" id="UP001178507"/>
    </source>
</evidence>
<dbReference type="Pfam" id="PF13812">
    <property type="entry name" value="PPR_3"/>
    <property type="match status" value="2"/>
</dbReference>
<comment type="caution">
    <text evidence="3">The sequence shown here is derived from an EMBL/GenBank/DDBJ whole genome shotgun (WGS) entry which is preliminary data.</text>
</comment>
<evidence type="ECO:0008006" key="5">
    <source>
        <dbReference type="Google" id="ProtNLM"/>
    </source>
</evidence>
<feature type="repeat" description="PPR" evidence="2">
    <location>
        <begin position="396"/>
        <end position="430"/>
    </location>
</feature>
<reference evidence="3" key="1">
    <citation type="submission" date="2023-08" db="EMBL/GenBank/DDBJ databases">
        <authorList>
            <person name="Chen Y."/>
            <person name="Shah S."/>
            <person name="Dougan E. K."/>
            <person name="Thang M."/>
            <person name="Chan C."/>
        </authorList>
    </citation>
    <scope>NUCLEOTIDE SEQUENCE</scope>
</reference>
<dbReference type="AlphaFoldDB" id="A0AA36I5E3"/>
<feature type="repeat" description="PPR" evidence="2">
    <location>
        <begin position="326"/>
        <end position="360"/>
    </location>
</feature>
<name>A0AA36I5E3_9DINO</name>
<dbReference type="Gene3D" id="1.25.40.10">
    <property type="entry name" value="Tetratricopeptide repeat domain"/>
    <property type="match status" value="4"/>
</dbReference>
<dbReference type="PANTHER" id="PTHR47447:SF17">
    <property type="entry name" value="OS12G0638900 PROTEIN"/>
    <property type="match status" value="1"/>
</dbReference>
<dbReference type="PROSITE" id="PS51375">
    <property type="entry name" value="PPR"/>
    <property type="match status" value="3"/>
</dbReference>
<gene>
    <name evidence="3" type="ORF">EVOR1521_LOCUS8069</name>
</gene>
<evidence type="ECO:0000256" key="1">
    <source>
        <dbReference type="ARBA" id="ARBA00022737"/>
    </source>
</evidence>
<organism evidence="3 4">
    <name type="scientific">Effrenium voratum</name>
    <dbReference type="NCBI Taxonomy" id="2562239"/>
    <lineage>
        <taxon>Eukaryota</taxon>
        <taxon>Sar</taxon>
        <taxon>Alveolata</taxon>
        <taxon>Dinophyceae</taxon>
        <taxon>Suessiales</taxon>
        <taxon>Symbiodiniaceae</taxon>
        <taxon>Effrenium</taxon>
    </lineage>
</organism>
<dbReference type="NCBIfam" id="TIGR00756">
    <property type="entry name" value="PPR"/>
    <property type="match status" value="2"/>
</dbReference>
<accession>A0AA36I5E3</accession>
<evidence type="ECO:0000256" key="2">
    <source>
        <dbReference type="PROSITE-ProRule" id="PRU00708"/>
    </source>
</evidence>
<sequence>LGAAQRCGERLWQGDGVAQSGAAAGGREVASCAPGYGHLQLGQQRLCRRSPLAPLPGAAGGGLWQRGQRERGRHGLRRSRSVAACFGAAEARAESGDLQCRLPGVQQGKGLAERPMAPPCGAARGRADLPLRGGGVALHPALGASGGFAAPGSSTAVFNPSRAMRGPLQELAKARSWRGMRRHVASERSELHPVIRYNQDERQWQKALHLFRELEDEGLEGTAVTFGSLVSSCEKASQWQRALDLAAQATSRGLGSIVTCNAALSACGKGRNWQMMAMEVFRKVEADGLQGTVVTFGSLVSTCEKSCQWQRALNLMADAAARGLVNIITCNAALSACAKGRNWQKAMEVLDLVQQLRLEPDILTYSAGISACEGFGLWMEALALLGQALANQIQADLIAYNSLLSACAKAGRWQRGFALFDAMESSDAVPPDVISRNAGISSCDQWQRSFCLLTGGDVVSYSAAAFACAKPTEDVTWHQALALLEAAAAAAAAPLGASVVATSAGINACEAAQRWSHALALLQGLHSRRLQPDAIAYSSAASACETAAEWQQALQILRDLKRRLQPDLYCFNAGISACVKAEQWEQALQLLQEAVDTVQVDVITFSSAMSGRWVDWQRAIWLLAEISRREIQANIIAYCSAITSCARGAQWQQALLVLFQSQVSSESIAWDAALTACEKGSWQCTLELLELLKSKRLQMDSISYQAATNSYVRAQKWYPAVPLLEKAGSYAEECCLDALGTVAQKIQRDIQDSSWFAGPGSMR</sequence>
<proteinExistence type="predicted"/>
<dbReference type="InterPro" id="IPR002885">
    <property type="entry name" value="PPR_rpt"/>
</dbReference>
<dbReference type="InterPro" id="IPR011990">
    <property type="entry name" value="TPR-like_helical_dom_sf"/>
</dbReference>
<feature type="non-terminal residue" evidence="3">
    <location>
        <position position="1"/>
    </location>
</feature>
<keyword evidence="4" id="KW-1185">Reference proteome</keyword>
<dbReference type="EMBL" id="CAUJNA010000673">
    <property type="protein sequence ID" value="CAJ1379999.1"/>
    <property type="molecule type" value="Genomic_DNA"/>
</dbReference>
<keyword evidence="1" id="KW-0677">Repeat</keyword>
<protein>
    <recommendedName>
        <fullName evidence="5">Pentatricopeptide repeat-containing protein, chloroplastic</fullName>
    </recommendedName>
</protein>
<evidence type="ECO:0000313" key="3">
    <source>
        <dbReference type="EMBL" id="CAJ1379999.1"/>
    </source>
</evidence>
<feature type="repeat" description="PPR" evidence="2">
    <location>
        <begin position="256"/>
        <end position="291"/>
    </location>
</feature>